<dbReference type="AlphaFoldDB" id="A0A9D5CGJ0"/>
<feature type="region of interest" description="Disordered" evidence="1">
    <location>
        <begin position="42"/>
        <end position="80"/>
    </location>
</feature>
<dbReference type="PANTHER" id="PTHR31949:SF6">
    <property type="entry name" value="DUF4005 DOMAIN-CONTAINING PROTEIN"/>
    <property type="match status" value="1"/>
</dbReference>
<evidence type="ECO:0000313" key="2">
    <source>
        <dbReference type="EMBL" id="KAJ0972218.1"/>
    </source>
</evidence>
<feature type="compositionally biased region" description="Basic and acidic residues" evidence="1">
    <location>
        <begin position="176"/>
        <end position="185"/>
    </location>
</feature>
<feature type="compositionally biased region" description="Basic and acidic residues" evidence="1">
    <location>
        <begin position="65"/>
        <end position="77"/>
    </location>
</feature>
<evidence type="ECO:0000313" key="3">
    <source>
        <dbReference type="Proteomes" id="UP001085076"/>
    </source>
</evidence>
<dbReference type="GO" id="GO:0043622">
    <property type="term" value="P:cortical microtubule organization"/>
    <property type="evidence" value="ECO:0007669"/>
    <property type="project" value="TreeGrafter"/>
</dbReference>
<name>A0A9D5CGJ0_9LILI</name>
<feature type="region of interest" description="Disordered" evidence="1">
    <location>
        <begin position="112"/>
        <end position="213"/>
    </location>
</feature>
<feature type="compositionally biased region" description="Low complexity" evidence="1">
    <location>
        <begin position="130"/>
        <end position="148"/>
    </location>
</feature>
<feature type="region of interest" description="Disordered" evidence="1">
    <location>
        <begin position="334"/>
        <end position="376"/>
    </location>
</feature>
<feature type="compositionally biased region" description="Polar residues" evidence="1">
    <location>
        <begin position="186"/>
        <end position="199"/>
    </location>
</feature>
<dbReference type="GO" id="GO:0055028">
    <property type="term" value="C:cortical microtubule"/>
    <property type="evidence" value="ECO:0007669"/>
    <property type="project" value="TreeGrafter"/>
</dbReference>
<dbReference type="PANTHER" id="PTHR31949">
    <property type="entry name" value="GASTRIC MUCIN-LIKE PROTEIN"/>
    <property type="match status" value="1"/>
</dbReference>
<feature type="compositionally biased region" description="Polar residues" evidence="1">
    <location>
        <begin position="157"/>
        <end position="175"/>
    </location>
</feature>
<organism evidence="2 3">
    <name type="scientific">Dioscorea zingiberensis</name>
    <dbReference type="NCBI Taxonomy" id="325984"/>
    <lineage>
        <taxon>Eukaryota</taxon>
        <taxon>Viridiplantae</taxon>
        <taxon>Streptophyta</taxon>
        <taxon>Embryophyta</taxon>
        <taxon>Tracheophyta</taxon>
        <taxon>Spermatophyta</taxon>
        <taxon>Magnoliopsida</taxon>
        <taxon>Liliopsida</taxon>
        <taxon>Dioscoreales</taxon>
        <taxon>Dioscoreaceae</taxon>
        <taxon>Dioscorea</taxon>
    </lineage>
</organism>
<dbReference type="EMBL" id="JAGGNH010000005">
    <property type="protein sequence ID" value="KAJ0972218.1"/>
    <property type="molecule type" value="Genomic_DNA"/>
</dbReference>
<proteinExistence type="predicted"/>
<feature type="compositionally biased region" description="Basic and acidic residues" evidence="1">
    <location>
        <begin position="364"/>
        <end position="376"/>
    </location>
</feature>
<reference evidence="2" key="1">
    <citation type="submission" date="2021-03" db="EMBL/GenBank/DDBJ databases">
        <authorList>
            <person name="Li Z."/>
            <person name="Yang C."/>
        </authorList>
    </citation>
    <scope>NUCLEOTIDE SEQUENCE</scope>
    <source>
        <strain evidence="2">Dzin_1.0</strain>
        <tissue evidence="2">Leaf</tissue>
    </source>
</reference>
<dbReference type="Proteomes" id="UP001085076">
    <property type="component" value="Miscellaneous, Linkage group lg05"/>
</dbReference>
<gene>
    <name evidence="2" type="ORF">J5N97_020177</name>
</gene>
<accession>A0A9D5CGJ0</accession>
<comment type="caution">
    <text evidence="2">The sequence shown here is derived from an EMBL/GenBank/DDBJ whole genome shotgun (WGS) entry which is preliminary data.</text>
</comment>
<dbReference type="OrthoDB" id="1929779at2759"/>
<keyword evidence="3" id="KW-1185">Reference proteome</keyword>
<protein>
    <submittedName>
        <fullName evidence="2">Uncharacterized protein</fullName>
    </submittedName>
</protein>
<reference evidence="2" key="2">
    <citation type="journal article" date="2022" name="Hortic Res">
        <title>The genome of Dioscorea zingiberensis sheds light on the biosynthesis, origin and evolution of the medicinally important diosgenin saponins.</title>
        <authorList>
            <person name="Li Y."/>
            <person name="Tan C."/>
            <person name="Li Z."/>
            <person name="Guo J."/>
            <person name="Li S."/>
            <person name="Chen X."/>
            <person name="Wang C."/>
            <person name="Dai X."/>
            <person name="Yang H."/>
            <person name="Song W."/>
            <person name="Hou L."/>
            <person name="Xu J."/>
            <person name="Tong Z."/>
            <person name="Xu A."/>
            <person name="Yuan X."/>
            <person name="Wang W."/>
            <person name="Yang Q."/>
            <person name="Chen L."/>
            <person name="Sun Z."/>
            <person name="Wang K."/>
            <person name="Pan B."/>
            <person name="Chen J."/>
            <person name="Bao Y."/>
            <person name="Liu F."/>
            <person name="Qi X."/>
            <person name="Gang D.R."/>
            <person name="Wen J."/>
            <person name="Li J."/>
        </authorList>
    </citation>
    <scope>NUCLEOTIDE SEQUENCE</scope>
    <source>
        <strain evidence="2">Dzin_1.0</strain>
    </source>
</reference>
<sequence>MSTGRQRVPGVPVSSRRDRDEDLLLFKEMFKRERERTVSLLQPVSDEFEPTQGNHHLYKIPTGKKSSDPEEKNDYDWLKTPPATPLFPSLELEANENLANMIVHKELPILQPIKPSRGPSRFSNSIEATKSAQRPKSPSSSSASSSRSVTPRLKPSSMVNGKTTTKMTMQMNSRSLDQKTNESKTNKSINPPSIPSTPKNTKEVPSKPRRTTTLPEFTIQTTRGRVGNTGETMEVKQGANRRLSCSPRMMRGIKSELIEEENVKFAKMKAQEKNNNGSMMAGSRMVDRVMNARRLTTLSGEKDAKIKGQDDAGFARFMSKTSLDKALENLDDKRIGGGIRSSNVARNTKHRFNVENKTPISSTKKVDDKRNKFGMS</sequence>
<evidence type="ECO:0000256" key="1">
    <source>
        <dbReference type="SAM" id="MobiDB-lite"/>
    </source>
</evidence>